<feature type="chain" id="PRO_5022835053" description="Glycoside hydrolase family 42 N-terminal domain-containing protein" evidence="3">
    <location>
        <begin position="20"/>
        <end position="384"/>
    </location>
</feature>
<organism evidence="5 6">
    <name type="scientific">Aquisphaera giovannonii</name>
    <dbReference type="NCBI Taxonomy" id="406548"/>
    <lineage>
        <taxon>Bacteria</taxon>
        <taxon>Pseudomonadati</taxon>
        <taxon>Planctomycetota</taxon>
        <taxon>Planctomycetia</taxon>
        <taxon>Isosphaerales</taxon>
        <taxon>Isosphaeraceae</taxon>
        <taxon>Aquisphaera</taxon>
    </lineage>
</organism>
<dbReference type="Pfam" id="PF02449">
    <property type="entry name" value="Glyco_hydro_42"/>
    <property type="match status" value="1"/>
</dbReference>
<dbReference type="GO" id="GO:0009341">
    <property type="term" value="C:beta-galactosidase complex"/>
    <property type="evidence" value="ECO:0007669"/>
    <property type="project" value="InterPro"/>
</dbReference>
<dbReference type="GO" id="GO:0005975">
    <property type="term" value="P:carbohydrate metabolic process"/>
    <property type="evidence" value="ECO:0007669"/>
    <property type="project" value="InterPro"/>
</dbReference>
<dbReference type="OrthoDB" id="242935at2"/>
<evidence type="ECO:0000259" key="4">
    <source>
        <dbReference type="Pfam" id="PF02449"/>
    </source>
</evidence>
<proteinExistence type="predicted"/>
<keyword evidence="2" id="KW-0326">Glycosidase</keyword>
<evidence type="ECO:0000313" key="5">
    <source>
        <dbReference type="EMBL" id="QEH32279.1"/>
    </source>
</evidence>
<feature type="signal peptide" evidence="3">
    <location>
        <begin position="1"/>
        <end position="19"/>
    </location>
</feature>
<dbReference type="Proteomes" id="UP000324233">
    <property type="component" value="Chromosome"/>
</dbReference>
<evidence type="ECO:0000256" key="3">
    <source>
        <dbReference type="SAM" id="SignalP"/>
    </source>
</evidence>
<dbReference type="Gene3D" id="3.20.20.80">
    <property type="entry name" value="Glycosidases"/>
    <property type="match status" value="1"/>
</dbReference>
<dbReference type="AlphaFoldDB" id="A0A5B9VW21"/>
<evidence type="ECO:0000256" key="2">
    <source>
        <dbReference type="ARBA" id="ARBA00023295"/>
    </source>
</evidence>
<keyword evidence="3" id="KW-0732">Signal</keyword>
<feature type="domain" description="Glycoside hydrolase family 42 N-terminal" evidence="4">
    <location>
        <begin position="131"/>
        <end position="259"/>
    </location>
</feature>
<dbReference type="RefSeq" id="WP_148591339.1">
    <property type="nucleotide sequence ID" value="NZ_CP042997.1"/>
</dbReference>
<keyword evidence="6" id="KW-1185">Reference proteome</keyword>
<dbReference type="EMBL" id="CP042997">
    <property type="protein sequence ID" value="QEH32279.1"/>
    <property type="molecule type" value="Genomic_DNA"/>
</dbReference>
<sequence length="384" mass="42454" precursor="true">MRRAAFLVAAMVVASGARADEPPFAKGLPDRPDYFPIAVWLQDTSNAAKYRDVGINVYVALWRGPTESQLDQLDAAGIRLICGQNRAALRFKDRPTIVGWMHGDEPDNAQSLGEGKGYGPPIAPAKIIDDYHEIRRADPDRPVMLNLGQGVAWDGWYGRGTRTNHPEDYAEYAKGCDIASFDIYPACSTDAAVAGKLWYVPHGVERLRKWAGPDRPVWCCIETTRISNVNRKATPAEIRAEVWMALIRGAKGIIYFAHQFKPTFIEAGLLADRDVAREVAAINRRIRDLAPVLNSPDVPDGVKVEVIGGRADRIATLVKRQGDSAYFFAASLDEKPTEVRFRLPAGVDSSVEVLDESRTLQAPAGGWSDRFGGYQVHLYRSHPK</sequence>
<dbReference type="SUPFAM" id="SSF51445">
    <property type="entry name" value="(Trans)glycosidases"/>
    <property type="match status" value="1"/>
</dbReference>
<dbReference type="InterPro" id="IPR013529">
    <property type="entry name" value="Glyco_hydro_42_N"/>
</dbReference>
<protein>
    <recommendedName>
        <fullName evidence="4">Glycoside hydrolase family 42 N-terminal domain-containing protein</fullName>
    </recommendedName>
</protein>
<accession>A0A5B9VW21</accession>
<dbReference type="GO" id="GO:0004565">
    <property type="term" value="F:beta-galactosidase activity"/>
    <property type="evidence" value="ECO:0007669"/>
    <property type="project" value="InterPro"/>
</dbReference>
<dbReference type="KEGG" id="agv:OJF2_07480"/>
<keyword evidence="1" id="KW-0378">Hydrolase</keyword>
<reference evidence="5 6" key="1">
    <citation type="submission" date="2019-08" db="EMBL/GenBank/DDBJ databases">
        <title>Deep-cultivation of Planctomycetes and their phenomic and genomic characterization uncovers novel biology.</title>
        <authorList>
            <person name="Wiegand S."/>
            <person name="Jogler M."/>
            <person name="Boedeker C."/>
            <person name="Pinto D."/>
            <person name="Vollmers J."/>
            <person name="Rivas-Marin E."/>
            <person name="Kohn T."/>
            <person name="Peeters S.H."/>
            <person name="Heuer A."/>
            <person name="Rast P."/>
            <person name="Oberbeckmann S."/>
            <person name="Bunk B."/>
            <person name="Jeske O."/>
            <person name="Meyerdierks A."/>
            <person name="Storesund J.E."/>
            <person name="Kallscheuer N."/>
            <person name="Luecker S."/>
            <person name="Lage O.M."/>
            <person name="Pohl T."/>
            <person name="Merkel B.J."/>
            <person name="Hornburger P."/>
            <person name="Mueller R.-W."/>
            <person name="Bruemmer F."/>
            <person name="Labrenz M."/>
            <person name="Spormann A.M."/>
            <person name="Op den Camp H."/>
            <person name="Overmann J."/>
            <person name="Amann R."/>
            <person name="Jetten M.S.M."/>
            <person name="Mascher T."/>
            <person name="Medema M.H."/>
            <person name="Devos D.P."/>
            <person name="Kaster A.-K."/>
            <person name="Ovreas L."/>
            <person name="Rohde M."/>
            <person name="Galperin M.Y."/>
            <person name="Jogler C."/>
        </authorList>
    </citation>
    <scope>NUCLEOTIDE SEQUENCE [LARGE SCALE GENOMIC DNA]</scope>
    <source>
        <strain evidence="5 6">OJF2</strain>
    </source>
</reference>
<evidence type="ECO:0000313" key="6">
    <source>
        <dbReference type="Proteomes" id="UP000324233"/>
    </source>
</evidence>
<dbReference type="InterPro" id="IPR017853">
    <property type="entry name" value="GH"/>
</dbReference>
<gene>
    <name evidence="5" type="ORF">OJF2_07480</name>
</gene>
<name>A0A5B9VW21_9BACT</name>
<evidence type="ECO:0000256" key="1">
    <source>
        <dbReference type="ARBA" id="ARBA00022801"/>
    </source>
</evidence>